<sequence length="114" mass="11940">MVAKALVAALRDSTLEATAAAVLVGIALNDDDRAFIEQCCTEVGSRAASGSQLLGLAGLCLGHTARRFGQLSDRAVVLAEALAARAELDPSDVDGRALDGRDDIRSYLRRVEGE</sequence>
<proteinExistence type="predicted"/>
<keyword evidence="2" id="KW-1185">Reference proteome</keyword>
<evidence type="ECO:0000313" key="1">
    <source>
        <dbReference type="EMBL" id="SNT51834.1"/>
    </source>
</evidence>
<evidence type="ECO:0000313" key="2">
    <source>
        <dbReference type="Proteomes" id="UP000198280"/>
    </source>
</evidence>
<accession>A0A239NBM9</accession>
<dbReference type="EMBL" id="FZOF01000033">
    <property type="protein sequence ID" value="SNT51834.1"/>
    <property type="molecule type" value="Genomic_DNA"/>
</dbReference>
<dbReference type="AlphaFoldDB" id="A0A239NBM9"/>
<name>A0A239NBM9_9ACTN</name>
<reference evidence="1 2" key="1">
    <citation type="submission" date="2017-06" db="EMBL/GenBank/DDBJ databases">
        <authorList>
            <person name="Kim H.J."/>
            <person name="Triplett B.A."/>
        </authorList>
    </citation>
    <scope>NUCLEOTIDE SEQUENCE [LARGE SCALE GENOMIC DNA]</scope>
    <source>
        <strain evidence="1 2">CGMCC 4.1858</strain>
    </source>
</reference>
<gene>
    <name evidence="1" type="ORF">SAMN05216252_13342</name>
</gene>
<protein>
    <submittedName>
        <fullName evidence="1">Uncharacterized protein</fullName>
    </submittedName>
</protein>
<dbReference type="Proteomes" id="UP000198280">
    <property type="component" value="Unassembled WGS sequence"/>
</dbReference>
<organism evidence="1 2">
    <name type="scientific">Actinacidiphila glaucinigra</name>
    <dbReference type="NCBI Taxonomy" id="235986"/>
    <lineage>
        <taxon>Bacteria</taxon>
        <taxon>Bacillati</taxon>
        <taxon>Actinomycetota</taxon>
        <taxon>Actinomycetes</taxon>
        <taxon>Kitasatosporales</taxon>
        <taxon>Streptomycetaceae</taxon>
        <taxon>Actinacidiphila</taxon>
    </lineage>
</organism>